<sequence>MHARDIAYFTAAIGDAIEKTGEHIGTITLSNSRLHPSPYSPYNEHPPGSEASQTSTGKEQKRRERGGGDTPLSRTEAMMKWKTLTSSNRDNATYQK</sequence>
<evidence type="ECO:0000256" key="1">
    <source>
        <dbReference type="SAM" id="MobiDB-lite"/>
    </source>
</evidence>
<evidence type="ECO:0000313" key="3">
    <source>
        <dbReference type="Proteomes" id="UP000541154"/>
    </source>
</evidence>
<organism evidence="2 3">
    <name type="scientific">Petromyces alliaceus</name>
    <name type="common">Aspergillus alliaceus</name>
    <dbReference type="NCBI Taxonomy" id="209559"/>
    <lineage>
        <taxon>Eukaryota</taxon>
        <taxon>Fungi</taxon>
        <taxon>Dikarya</taxon>
        <taxon>Ascomycota</taxon>
        <taxon>Pezizomycotina</taxon>
        <taxon>Eurotiomycetes</taxon>
        <taxon>Eurotiomycetidae</taxon>
        <taxon>Eurotiales</taxon>
        <taxon>Aspergillaceae</taxon>
        <taxon>Aspergillus</taxon>
        <taxon>Aspergillus subgen. Circumdati</taxon>
    </lineage>
</organism>
<accession>A0A8H6ADD6</accession>
<comment type="caution">
    <text evidence="2">The sequence shown here is derived from an EMBL/GenBank/DDBJ whole genome shotgun (WGS) entry which is preliminary data.</text>
</comment>
<feature type="region of interest" description="Disordered" evidence="1">
    <location>
        <begin position="27"/>
        <end position="96"/>
    </location>
</feature>
<evidence type="ECO:0000313" key="2">
    <source>
        <dbReference type="EMBL" id="KAF5865674.1"/>
    </source>
</evidence>
<reference evidence="2 3" key="1">
    <citation type="submission" date="2019-04" db="EMBL/GenBank/DDBJ databases">
        <title>Aspergillus burnettii sp. nov., novel species from soil in southeast Queensland.</title>
        <authorList>
            <person name="Gilchrist C.L.M."/>
            <person name="Pitt J.I."/>
            <person name="Lange L."/>
            <person name="Lacey H.J."/>
            <person name="Vuong D."/>
            <person name="Midgley D.J."/>
            <person name="Greenfield P."/>
            <person name="Bradbury M."/>
            <person name="Lacey E."/>
            <person name="Busk P.K."/>
            <person name="Pilgaard B."/>
            <person name="Chooi Y.H."/>
            <person name="Piggott A.M."/>
        </authorList>
    </citation>
    <scope>NUCLEOTIDE SEQUENCE [LARGE SCALE GENOMIC DNA]</scope>
    <source>
        <strain evidence="2 3">FRR 5400</strain>
    </source>
</reference>
<dbReference type="AlphaFoldDB" id="A0A8H6ADD6"/>
<dbReference type="EMBL" id="SPNV01000016">
    <property type="protein sequence ID" value="KAF5865674.1"/>
    <property type="molecule type" value="Genomic_DNA"/>
</dbReference>
<proteinExistence type="predicted"/>
<dbReference type="Proteomes" id="UP000541154">
    <property type="component" value="Unassembled WGS sequence"/>
</dbReference>
<gene>
    <name evidence="2" type="ORF">ETB97_002646</name>
</gene>
<feature type="compositionally biased region" description="Polar residues" evidence="1">
    <location>
        <begin position="83"/>
        <end position="96"/>
    </location>
</feature>
<protein>
    <submittedName>
        <fullName evidence="2">Uncharacterized protein</fullName>
    </submittedName>
</protein>
<name>A0A8H6ADD6_PETAA</name>
<keyword evidence="3" id="KW-1185">Reference proteome</keyword>
<feature type="compositionally biased region" description="Basic and acidic residues" evidence="1">
    <location>
        <begin position="58"/>
        <end position="67"/>
    </location>
</feature>